<keyword evidence="1" id="KW-0812">Transmembrane</keyword>
<keyword evidence="1" id="KW-0472">Membrane</keyword>
<feature type="transmembrane region" description="Helical" evidence="1">
    <location>
        <begin position="73"/>
        <end position="95"/>
    </location>
</feature>
<keyword evidence="1" id="KW-1133">Transmembrane helix</keyword>
<gene>
    <name evidence="2" type="ORF">BLNAU_7173</name>
</gene>
<name>A0ABQ9Y213_9EUKA</name>
<protein>
    <submittedName>
        <fullName evidence="2">Uncharacterized protein</fullName>
    </submittedName>
</protein>
<keyword evidence="3" id="KW-1185">Reference proteome</keyword>
<evidence type="ECO:0000256" key="1">
    <source>
        <dbReference type="SAM" id="Phobius"/>
    </source>
</evidence>
<comment type="caution">
    <text evidence="2">The sequence shown here is derived from an EMBL/GenBank/DDBJ whole genome shotgun (WGS) entry which is preliminary data.</text>
</comment>
<dbReference type="Proteomes" id="UP001281761">
    <property type="component" value="Unassembled WGS sequence"/>
</dbReference>
<evidence type="ECO:0000313" key="2">
    <source>
        <dbReference type="EMBL" id="KAK2957739.1"/>
    </source>
</evidence>
<sequence>MIASADLSTLNHTTTLITACLNTVRNVATPSENYYTDVVKRITTAVCDESSTFTDKQDYSRTTLLTSGNTDSFPVLVAASLLIVHVTIVTVQHVVHRKIQMNKLQRCFYLHGRKVQNQLHRQDIS</sequence>
<dbReference type="EMBL" id="JARBJD010000043">
    <property type="protein sequence ID" value="KAK2957739.1"/>
    <property type="molecule type" value="Genomic_DNA"/>
</dbReference>
<proteinExistence type="predicted"/>
<organism evidence="2 3">
    <name type="scientific">Blattamonas nauphoetae</name>
    <dbReference type="NCBI Taxonomy" id="2049346"/>
    <lineage>
        <taxon>Eukaryota</taxon>
        <taxon>Metamonada</taxon>
        <taxon>Preaxostyla</taxon>
        <taxon>Oxymonadida</taxon>
        <taxon>Blattamonas</taxon>
    </lineage>
</organism>
<reference evidence="2 3" key="1">
    <citation type="journal article" date="2022" name="bioRxiv">
        <title>Genomics of Preaxostyla Flagellates Illuminates Evolutionary Transitions and the Path Towards Mitochondrial Loss.</title>
        <authorList>
            <person name="Novak L.V.F."/>
            <person name="Treitli S.C."/>
            <person name="Pyrih J."/>
            <person name="Halakuc P."/>
            <person name="Pipaliya S.V."/>
            <person name="Vacek V."/>
            <person name="Brzon O."/>
            <person name="Soukal P."/>
            <person name="Eme L."/>
            <person name="Dacks J.B."/>
            <person name="Karnkowska A."/>
            <person name="Elias M."/>
            <person name="Hampl V."/>
        </authorList>
    </citation>
    <scope>NUCLEOTIDE SEQUENCE [LARGE SCALE GENOMIC DNA]</scope>
    <source>
        <strain evidence="2">NAU3</strain>
        <tissue evidence="2">Gut</tissue>
    </source>
</reference>
<accession>A0ABQ9Y213</accession>
<evidence type="ECO:0000313" key="3">
    <source>
        <dbReference type="Proteomes" id="UP001281761"/>
    </source>
</evidence>